<organism evidence="1 2">
    <name type="scientific">Knipowitschia caucasica</name>
    <name type="common">Caucasian dwarf goby</name>
    <name type="synonym">Pomatoschistus caucasicus</name>
    <dbReference type="NCBI Taxonomy" id="637954"/>
    <lineage>
        <taxon>Eukaryota</taxon>
        <taxon>Metazoa</taxon>
        <taxon>Chordata</taxon>
        <taxon>Craniata</taxon>
        <taxon>Vertebrata</taxon>
        <taxon>Euteleostomi</taxon>
        <taxon>Actinopterygii</taxon>
        <taxon>Neopterygii</taxon>
        <taxon>Teleostei</taxon>
        <taxon>Neoteleostei</taxon>
        <taxon>Acanthomorphata</taxon>
        <taxon>Gobiaria</taxon>
        <taxon>Gobiiformes</taxon>
        <taxon>Gobioidei</taxon>
        <taxon>Gobiidae</taxon>
        <taxon>Gobiinae</taxon>
        <taxon>Knipowitschia</taxon>
    </lineage>
</organism>
<keyword evidence="2" id="KW-1185">Reference proteome</keyword>
<dbReference type="Proteomes" id="UP001497482">
    <property type="component" value="Chromosome 1"/>
</dbReference>
<proteinExistence type="predicted"/>
<accession>A0AAV2IXS5</accession>
<protein>
    <submittedName>
        <fullName evidence="1">Uncharacterized protein</fullName>
    </submittedName>
</protein>
<sequence length="111" mass="11979">MTDVFSKYTLAVPTRDQRASTVAQVLISEWFAKLGVPARPQGFLLLTGAPPKLHPTFRAQSLKRGSFLCADPPGLLQLRIAIALCFAALPCDCFTPLFCCSMSFAAVDACV</sequence>
<reference evidence="1 2" key="1">
    <citation type="submission" date="2024-04" db="EMBL/GenBank/DDBJ databases">
        <authorList>
            <person name="Waldvogel A.-M."/>
            <person name="Schoenle A."/>
        </authorList>
    </citation>
    <scope>NUCLEOTIDE SEQUENCE [LARGE SCALE GENOMIC DNA]</scope>
</reference>
<dbReference type="EMBL" id="OZ035823">
    <property type="protein sequence ID" value="CAL1568567.1"/>
    <property type="molecule type" value="Genomic_DNA"/>
</dbReference>
<evidence type="ECO:0000313" key="2">
    <source>
        <dbReference type="Proteomes" id="UP001497482"/>
    </source>
</evidence>
<dbReference type="AlphaFoldDB" id="A0AAV2IXS5"/>
<gene>
    <name evidence="1" type="ORF">KC01_LOCUS1157</name>
</gene>
<name>A0AAV2IXS5_KNICA</name>
<evidence type="ECO:0000313" key="1">
    <source>
        <dbReference type="EMBL" id="CAL1568567.1"/>
    </source>
</evidence>